<proteinExistence type="inferred from homology"/>
<feature type="transmembrane region" description="Helical" evidence="7">
    <location>
        <begin position="129"/>
        <end position="147"/>
    </location>
</feature>
<keyword evidence="10" id="KW-1185">Reference proteome</keyword>
<dbReference type="Pfam" id="PF02163">
    <property type="entry name" value="Peptidase_M50"/>
    <property type="match status" value="1"/>
</dbReference>
<dbReference type="RefSeq" id="WP_206572034.1">
    <property type="nucleotide sequence ID" value="NZ_JAFKCV010000001.1"/>
</dbReference>
<dbReference type="EMBL" id="JAFKCV010000001">
    <property type="protein sequence ID" value="MBN7823931.1"/>
    <property type="molecule type" value="Genomic_DNA"/>
</dbReference>
<protein>
    <submittedName>
        <fullName evidence="9">M50 family metallopeptidase</fullName>
    </submittedName>
</protein>
<reference evidence="9" key="1">
    <citation type="submission" date="2021-03" db="EMBL/GenBank/DDBJ databases">
        <title>novel species isolated from a fishpond in China.</title>
        <authorList>
            <person name="Lu H."/>
            <person name="Cai Z."/>
        </authorList>
    </citation>
    <scope>NUCLEOTIDE SEQUENCE</scope>
    <source>
        <strain evidence="9">JCM 30855</strain>
    </source>
</reference>
<keyword evidence="4 7" id="KW-0812">Transmembrane</keyword>
<feature type="domain" description="Peptidase M50" evidence="8">
    <location>
        <begin position="169"/>
        <end position="256"/>
    </location>
</feature>
<evidence type="ECO:0000256" key="2">
    <source>
        <dbReference type="ARBA" id="ARBA00004127"/>
    </source>
</evidence>
<dbReference type="GO" id="GO:0012505">
    <property type="term" value="C:endomembrane system"/>
    <property type="evidence" value="ECO:0007669"/>
    <property type="project" value="UniProtKB-SubCell"/>
</dbReference>
<dbReference type="GO" id="GO:0016020">
    <property type="term" value="C:membrane"/>
    <property type="evidence" value="ECO:0007669"/>
    <property type="project" value="InterPro"/>
</dbReference>
<evidence type="ECO:0000256" key="6">
    <source>
        <dbReference type="ARBA" id="ARBA00023136"/>
    </source>
</evidence>
<dbReference type="PANTHER" id="PTHR13325">
    <property type="entry name" value="PROTEASE M50 MEMBRANE-BOUND TRANSCRIPTION FACTOR SITE 2 PROTEASE"/>
    <property type="match status" value="1"/>
</dbReference>
<name>A0A939DLD1_9ALTE</name>
<evidence type="ECO:0000256" key="5">
    <source>
        <dbReference type="ARBA" id="ARBA00022989"/>
    </source>
</evidence>
<feature type="transmembrane region" description="Helical" evidence="7">
    <location>
        <begin position="319"/>
        <end position="339"/>
    </location>
</feature>
<evidence type="ECO:0000256" key="3">
    <source>
        <dbReference type="ARBA" id="ARBA00007931"/>
    </source>
</evidence>
<comment type="similarity">
    <text evidence="3">Belongs to the peptidase M50B family.</text>
</comment>
<organism evidence="9 10">
    <name type="scientific">Bowmanella dokdonensis</name>
    <dbReference type="NCBI Taxonomy" id="751969"/>
    <lineage>
        <taxon>Bacteria</taxon>
        <taxon>Pseudomonadati</taxon>
        <taxon>Pseudomonadota</taxon>
        <taxon>Gammaproteobacteria</taxon>
        <taxon>Alteromonadales</taxon>
        <taxon>Alteromonadaceae</taxon>
        <taxon>Bowmanella</taxon>
    </lineage>
</organism>
<sequence>MIVDQMRAASGYRFDHGVSASIENTQVVLSHGRTGKSVAVTGTARCLLAPLHRGASFEELLAVVNQHYPGAKKVENALHHLLASLLQTGLVVRVTDDKQRKGFIYLCSFDPAARLVACLLSKVHSAVRLFLYAFLISSSCLACYLLFYHQAVPPLSQLVLHVDLFGVWLFVLLVIPVHEFSHAVACRIAGVPAGRFGIVFHAGVLPGPFVDTSASAYLTNRWRKLCIPLAGPITNLLFAGATATLLLSSSYLSLTGFGVTASTLHTFLVLCIAFLYFDTSPLLASDGSHVLEVLFGDDRLRTTACFGQRKAVQSKQAVICYRLCCVVHLLMGVLLIQQWNP</sequence>
<comment type="cofactor">
    <cofactor evidence="1">
        <name>Zn(2+)</name>
        <dbReference type="ChEBI" id="CHEBI:29105"/>
    </cofactor>
</comment>
<dbReference type="PANTHER" id="PTHR13325:SF3">
    <property type="entry name" value="MEMBRANE-BOUND TRANSCRIPTION FACTOR SITE-2 PROTEASE"/>
    <property type="match status" value="1"/>
</dbReference>
<dbReference type="GO" id="GO:0004222">
    <property type="term" value="F:metalloendopeptidase activity"/>
    <property type="evidence" value="ECO:0007669"/>
    <property type="project" value="InterPro"/>
</dbReference>
<keyword evidence="5 7" id="KW-1133">Transmembrane helix</keyword>
<feature type="transmembrane region" description="Helical" evidence="7">
    <location>
        <begin position="159"/>
        <end position="177"/>
    </location>
</feature>
<feature type="transmembrane region" description="Helical" evidence="7">
    <location>
        <begin position="254"/>
        <end position="277"/>
    </location>
</feature>
<gene>
    <name evidence="9" type="ORF">J0A66_01720</name>
</gene>
<feature type="transmembrane region" description="Helical" evidence="7">
    <location>
        <begin position="225"/>
        <end position="248"/>
    </location>
</feature>
<keyword evidence="6 7" id="KW-0472">Membrane</keyword>
<evidence type="ECO:0000256" key="4">
    <source>
        <dbReference type="ARBA" id="ARBA00022692"/>
    </source>
</evidence>
<dbReference type="AlphaFoldDB" id="A0A939DLD1"/>
<evidence type="ECO:0000256" key="1">
    <source>
        <dbReference type="ARBA" id="ARBA00001947"/>
    </source>
</evidence>
<dbReference type="InterPro" id="IPR001193">
    <property type="entry name" value="MBTPS2"/>
</dbReference>
<evidence type="ECO:0000259" key="8">
    <source>
        <dbReference type="Pfam" id="PF02163"/>
    </source>
</evidence>
<evidence type="ECO:0000256" key="7">
    <source>
        <dbReference type="SAM" id="Phobius"/>
    </source>
</evidence>
<dbReference type="Proteomes" id="UP000664654">
    <property type="component" value="Unassembled WGS sequence"/>
</dbReference>
<accession>A0A939DLD1</accession>
<evidence type="ECO:0000313" key="9">
    <source>
        <dbReference type="EMBL" id="MBN7823931.1"/>
    </source>
</evidence>
<comment type="subcellular location">
    <subcellularLocation>
        <location evidence="2">Endomembrane system</location>
        <topology evidence="2">Multi-pass membrane protein</topology>
    </subcellularLocation>
</comment>
<dbReference type="GO" id="GO:0005737">
    <property type="term" value="C:cytoplasm"/>
    <property type="evidence" value="ECO:0007669"/>
    <property type="project" value="TreeGrafter"/>
</dbReference>
<dbReference type="InterPro" id="IPR008915">
    <property type="entry name" value="Peptidase_M50"/>
</dbReference>
<comment type="caution">
    <text evidence="9">The sequence shown here is derived from an EMBL/GenBank/DDBJ whole genome shotgun (WGS) entry which is preliminary data.</text>
</comment>
<evidence type="ECO:0000313" key="10">
    <source>
        <dbReference type="Proteomes" id="UP000664654"/>
    </source>
</evidence>
<dbReference type="GO" id="GO:0031293">
    <property type="term" value="P:membrane protein intracellular domain proteolysis"/>
    <property type="evidence" value="ECO:0007669"/>
    <property type="project" value="TreeGrafter"/>
</dbReference>